<feature type="compositionally biased region" description="Basic and acidic residues" evidence="1">
    <location>
        <begin position="1021"/>
        <end position="1067"/>
    </location>
</feature>
<feature type="compositionally biased region" description="Polar residues" evidence="1">
    <location>
        <begin position="2272"/>
        <end position="2282"/>
    </location>
</feature>
<feature type="domain" description="Microtubule-associated protein 1B/S N-terminal" evidence="2">
    <location>
        <begin position="19"/>
        <end position="216"/>
    </location>
</feature>
<feature type="compositionally biased region" description="Polar residues" evidence="1">
    <location>
        <begin position="2755"/>
        <end position="2764"/>
    </location>
</feature>
<evidence type="ECO:0000259" key="2">
    <source>
        <dbReference type="Pfam" id="PF23415"/>
    </source>
</evidence>
<feature type="compositionally biased region" description="Basic and acidic residues" evidence="1">
    <location>
        <begin position="1477"/>
        <end position="1486"/>
    </location>
</feature>
<sequence length="3246" mass="356483">MMAVPDPGPPSLGLCGGYLLLIIGEPHSAVHKNVILSRIKSGLLSWNDKNCGVNLESELSAVVSQGLEGEVSKNGERLIQHASDCLVTEILVHPQLSTVAQCIRNLLGSMTQHKQVVYAGYTFTGNGSWVLQDGIFTLSNLISIFHEPEVKSILQTQHEQQISINIHASSEGEGDWNITKMEKEYFFKMCRITVNSTQNVIPAESTAITSFLNYLNDLVEVQTVEDILPPTQIVGNIRFTHPTLYVFPGGHGDAALFGINGFNMLIDGGFGRKACFWDFIRHLDRVDAMLMTRINKTNVNSLANVVRRKKQSNIHPQVGHFFCNLQDRKHPTSPDTDNKESLLIDVLLEGQEMISNLKSINLKPQPCYRDANMEPINLYHKVGYGKLDMYVISPARDSREVKEFLMKWHSNDTKLFSGFNKKTTFPIQNLVSICALLVWQPANPNETITRLLFPGSAPQYKIFEGLEKIKHLEFLKYPVCTSKSLNTNIVTNRSSSKTRTTKADAKAGDDLVTKTNKLIEDLTKENVLKPEISKELCNEENESKKVEEKEKGQTAPEKKKVMKREVKARVDSKITKKKEIKDAKDSKDSDKSSPTTPKKSFDAKMNGIIKASRIKNKSSPSATPTKTAKEEVNNKKVAETKKSTTRTMSTARTKSSTRTKETKEEATKPYSVPKKVPRRPIEKKDDKKANMKLDNIKNEKAVLTDSSTVSTPSAMENTKELKDHIAASKVTKEMYKITTSVQPDKGETDGEDEIMTIEKVEQDGEVPVQDEVVAESEDAKEDENVKEDTDVKEQEEEVHGKTDEDVKEPEATGQEVESKPALNLDLNLTKEDQDIVKDDALEETKDGNDDVKEEPEYLGKDSSVVKKKDKSGSELSSDEIGKGMQKDSDDKKDEKIISTVESGQTTTAPTLPEDERIPLDEIKEEKVNVDSTAGKKVDMKREIHMSKIHTGIVKTPDEVADLPVHEEVDATDYEDIEKKDEGIDEEMEDEGEEQEGSTDIMKGSISFITTTRESDDLLNEDGDKPAEKTDDDIDKITNDEKLSEDSKDILDKQSKERLNAEKVKPEQSADEPEEKVIKDVIDIKEEGDIIGEKLEKDLKNTAILREVTKDEIETENENEKDQEAAKDAAIVEDPVYGKLKPDHAEFVTITPDSAPDSPKKTGLSSIQEAKSTNENTDKDVAKKDTTEDLKQETIPEEKKTISEEKKSKEDVEEQEQECIVIKDKIEGSEIEVTSIENEQTVVKEIDTIEKLEIVEKRYIETNEEQPTIVETSKENMSSSKSPEDKTIVTPAKSDTKEDNDEIKLSLNDNVHEKTKSSETQIEKETEIKVKKKILETKEEQERTNEAGSDTTDVLPEDKSEKAEEKEDLKQNTMVPETDDSKLSSRKSSVTEDKIGLDPTRIDLNTKSNDTKSDLTVSDKGDINHVDVHPHDPSVKSIEEEEDQGTPPKSPSDRVDSRKTSTESLGNKSTTESILSAEHTEDLDKDQTLSNDPKLSSIELKMSEENVEVPKSEDAAAESTGKELLDEKLDVFPKDNTGKDVSLSKSPEDESKLSTLPKSPNESSSKSSPSKSQTDEASQIKGGSPEPQKTSLTPSKSPTEISEEKSVIEDKPTSPNKSPIETEQSKTDKQMTPPKSPETKSLLSEEKPSPPKSPIGNDEEPEKANSPLERANDVQQHGSLPKSDGKGEKENATLQKSPEKVKDTETVLAFSEKEKDTEKIIPSETLAEKSKSDGNQEIPLKSPEKHSEAGTKGLSPLESSEKIASPPKSPSEKLQPSKESEKVSSPPKSPTDKVELSNESGNLPTPPKSPTEKVDLLKGPEKAPCPLKSLTDKNESSTELEKAGSPPKTPTEKGEPSKESEKLQSPPKSPVDKVEPLKDSAKSASPPKSPIEKLELAKESETFPSPPKSPNLKVEPFKESEKPPSHPESPTEKGDPSKNSKMVGSPPKSPIKELQKAASPPKSPAEKIDLTKESEKHESPPKAPMDKEDKSKDLSPLEISKESEKVPSPSNLPIEKVESSKEAEKGASPPKSPTDKLEPSMGTEKESSSPKSLSKEPVTVPSPPKSPTKEVNTSHVSNRLDKENLPSTLEKEEDTEKLTSPPKSPVGKSKELFSASVTTLEKLPSPLKSPIEKSKDEKIATLPKSPEKSLAIEISASKNISESPDKSSELKTPVDPSDKNDSQGTSPKSPKETSTDADKKASPPKSPENSATEKLQSPAKSTEESAVESAKKLPSPPKSPLDVSKEEQETITPSKTPTELCSDTKIPPPSILPSETASKNGENVASPPKSPIEKTKESVTTSINTTTANTSETTTLLSPSKQAGDFQNVTVSGTPTEKILEVDETKTSSKVSSEVTQCEIQPKPPVENSVGVEKIPPPPPKSPIEKQKEQEKITPPRSPKDSILPTIPVEDINTNALNLKDECMLQGDIHSKVEVAPKKSSSESDSSHKGITIMETSNQLSNIDESTPSKLSSSDETKISKKDTEEGSTMLSSILAHVSNGISSSVAEVVDCAADMSSKIIEDVEHFTGLELDISKATEKNDLVIEKTDEPITSEVMSLGRESCNLKTDQKTDVEIKAVDISSTNDSQSTSATVKLDQPLNNVEVIKEKLYIEKRKDSKSSPTISVTGSPERKENLVLREMSLEKTLSSTSSMKDEDSRKTTPALSPSISINGSPVKDIDKLTKEFSLDLKQKSDLEETIEIKPTINGNVAIVNGSELDDDKEISSQLTDALVSGTSPSSSRKSSTADDKPKMNDTYVTKKSNEKTSLQTVTVTATIESAPITTTSAPKASDVNKSSNVTVVDSASPAKSDTGSKVESKTEELDTNLNDAIAIDTQETPDPELIRSRMMPMRTSYIGAGDSSRSDTPDSRLDDIEDDTPYSPVSVTSSYSPPPEMMSGRDTVDHTVLDNMTTSVIDHDMSASIMMSSFYGTLPGSEDNEGNIAFERALDEHRSVRGNDLLTDNASATTTTTSVTTLVRDANGNANIRHNVNEQESAFIGQSDPPTVTSTVPNDPIKDWGKPLGLPPPPSPKNTIKDWGKPLGLPPPPSPKNKRILVWNPVEEWGRPLGLPSPVPLVDNMDDTCADNINVELTPINDKLTPRKSAKKDVSGKTKRPDSPGKYKLKDLTKRPPTGAVYVDLAYIPHHGHTAYTNAEFFKKIRARHYVFSGIEPSRNVFNALLEAKQTWEDKDLDTTIIPTYDTETLGSWVTEHEETLTKYKIDLSPSASRCTINLQDHETSCSAYRLEF</sequence>
<evidence type="ECO:0000256" key="1">
    <source>
        <dbReference type="SAM" id="MobiDB-lite"/>
    </source>
</evidence>
<feature type="compositionally biased region" description="Basic and acidic residues" evidence="1">
    <location>
        <begin position="3104"/>
        <end position="3124"/>
    </location>
</feature>
<feature type="compositionally biased region" description="Basic and acidic residues" evidence="1">
    <location>
        <begin position="658"/>
        <end position="667"/>
    </location>
</feature>
<feature type="compositionally biased region" description="Low complexity" evidence="1">
    <location>
        <begin position="2048"/>
        <end position="2058"/>
    </location>
</feature>
<feature type="compositionally biased region" description="Basic and acidic residues" evidence="1">
    <location>
        <begin position="2811"/>
        <end position="2820"/>
    </location>
</feature>
<feature type="compositionally biased region" description="Polar residues" evidence="1">
    <location>
        <begin position="3001"/>
        <end position="3010"/>
    </location>
</feature>
<evidence type="ECO:0000313" key="4">
    <source>
        <dbReference type="EMBL" id="CAG6674997.1"/>
    </source>
</evidence>
<feature type="compositionally biased region" description="Basic and acidic residues" evidence="1">
    <location>
        <begin position="1963"/>
        <end position="2004"/>
    </location>
</feature>
<feature type="compositionally biased region" description="Basic and acidic residues" evidence="1">
    <location>
        <begin position="2337"/>
        <end position="2346"/>
    </location>
</feature>
<feature type="compositionally biased region" description="Basic and acidic residues" evidence="1">
    <location>
        <begin position="539"/>
        <end position="591"/>
    </location>
</feature>
<feature type="compositionally biased region" description="Basic and acidic residues" evidence="1">
    <location>
        <begin position="2188"/>
        <end position="2200"/>
    </location>
</feature>
<evidence type="ECO:0000259" key="3">
    <source>
        <dbReference type="Pfam" id="PF25281"/>
    </source>
</evidence>
<dbReference type="Pfam" id="PF25281">
    <property type="entry name" value="MBL_MAP1B"/>
    <property type="match status" value="1"/>
</dbReference>
<dbReference type="GO" id="GO:0008017">
    <property type="term" value="F:microtubule binding"/>
    <property type="evidence" value="ECO:0007669"/>
    <property type="project" value="InterPro"/>
</dbReference>
<dbReference type="GO" id="GO:0007409">
    <property type="term" value="P:axonogenesis"/>
    <property type="evidence" value="ECO:0007669"/>
    <property type="project" value="TreeGrafter"/>
</dbReference>
<feature type="compositionally biased region" description="Basic and acidic residues" evidence="1">
    <location>
        <begin position="879"/>
        <end position="896"/>
    </location>
</feature>
<dbReference type="GO" id="GO:0043025">
    <property type="term" value="C:neuronal cell body"/>
    <property type="evidence" value="ECO:0007669"/>
    <property type="project" value="TreeGrafter"/>
</dbReference>
<feature type="region of interest" description="Disordered" evidence="1">
    <location>
        <begin position="958"/>
        <end position="1075"/>
    </location>
</feature>
<feature type="compositionally biased region" description="Acidic residues" evidence="1">
    <location>
        <begin position="772"/>
        <end position="781"/>
    </location>
</feature>
<feature type="compositionally biased region" description="Basic and acidic residues" evidence="1">
    <location>
        <begin position="1378"/>
        <end position="1395"/>
    </location>
</feature>
<feature type="compositionally biased region" description="Polar residues" evidence="1">
    <location>
        <begin position="1461"/>
        <end position="1473"/>
    </location>
</feature>
<feature type="compositionally biased region" description="Basic and acidic residues" evidence="1">
    <location>
        <begin position="2032"/>
        <end position="2047"/>
    </location>
</feature>
<feature type="region of interest" description="Disordered" evidence="1">
    <location>
        <begin position="2722"/>
        <end position="2764"/>
    </location>
</feature>
<dbReference type="EMBL" id="HBUF01235345">
    <property type="protein sequence ID" value="CAG6674997.1"/>
    <property type="molecule type" value="Transcribed_RNA"/>
</dbReference>
<feature type="compositionally biased region" description="Basic and acidic residues" evidence="1">
    <location>
        <begin position="1601"/>
        <end position="1611"/>
    </location>
</feature>
<name>A0A8D8SZ25_9HEMI</name>
<feature type="compositionally biased region" description="Low complexity" evidence="1">
    <location>
        <begin position="645"/>
        <end position="656"/>
    </location>
</feature>
<feature type="region of interest" description="Disordered" evidence="1">
    <location>
        <begin position="2993"/>
        <end position="3051"/>
    </location>
</feature>
<dbReference type="GO" id="GO:0003779">
    <property type="term" value="F:actin binding"/>
    <property type="evidence" value="ECO:0007669"/>
    <property type="project" value="TreeGrafter"/>
</dbReference>
<feature type="region of interest" description="Disordered" evidence="1">
    <location>
        <begin position="738"/>
        <end position="926"/>
    </location>
</feature>
<protein>
    <submittedName>
        <fullName evidence="4">Microtubule-associated protein futsch</fullName>
    </submittedName>
</protein>
<feature type="compositionally biased region" description="Basic and acidic residues" evidence="1">
    <location>
        <begin position="1914"/>
        <end position="1937"/>
    </location>
</feature>
<feature type="compositionally biased region" description="Polar residues" evidence="1">
    <location>
        <begin position="1586"/>
        <end position="1599"/>
    </location>
</feature>
<dbReference type="GO" id="GO:0031114">
    <property type="term" value="P:regulation of microtubule depolymerization"/>
    <property type="evidence" value="ECO:0007669"/>
    <property type="project" value="TreeGrafter"/>
</dbReference>
<feature type="region of interest" description="Disordered" evidence="1">
    <location>
        <begin position="1109"/>
        <end position="1130"/>
    </location>
</feature>
<feature type="compositionally biased region" description="Basic and acidic residues" evidence="1">
    <location>
        <begin position="1869"/>
        <end position="1880"/>
    </location>
</feature>
<dbReference type="GO" id="GO:0005829">
    <property type="term" value="C:cytosol"/>
    <property type="evidence" value="ECO:0007669"/>
    <property type="project" value="TreeGrafter"/>
</dbReference>
<feature type="region of interest" description="Disordered" evidence="1">
    <location>
        <begin position="3093"/>
        <end position="3124"/>
    </location>
</feature>
<feature type="compositionally biased region" description="Basic and acidic residues" evidence="1">
    <location>
        <begin position="2014"/>
        <end position="2024"/>
    </location>
</feature>
<feature type="compositionally biased region" description="Polar residues" evidence="1">
    <location>
        <begin position="2454"/>
        <end position="2471"/>
    </location>
</feature>
<feature type="compositionally biased region" description="Basic and acidic residues" evidence="1">
    <location>
        <begin position="828"/>
        <end position="872"/>
    </location>
</feature>
<feature type="compositionally biased region" description="Basic and acidic residues" evidence="1">
    <location>
        <begin position="1355"/>
        <end position="1369"/>
    </location>
</feature>
<feature type="compositionally biased region" description="Basic and acidic residues" evidence="1">
    <location>
        <begin position="2861"/>
        <end position="2871"/>
    </location>
</feature>
<feature type="compositionally biased region" description="Polar residues" evidence="1">
    <location>
        <begin position="2206"/>
        <end position="2219"/>
    </location>
</feature>
<feature type="compositionally biased region" description="Basic and acidic residues" evidence="1">
    <location>
        <begin position="2382"/>
        <end position="2399"/>
    </location>
</feature>
<feature type="compositionally biased region" description="Basic and acidic residues" evidence="1">
    <location>
        <begin position="1829"/>
        <end position="1841"/>
    </location>
</feature>
<feature type="compositionally biased region" description="Polar residues" evidence="1">
    <location>
        <begin position="617"/>
        <end position="626"/>
    </location>
</feature>
<dbReference type="Pfam" id="PF23415">
    <property type="entry name" value="MAPB1_N"/>
    <property type="match status" value="1"/>
</dbReference>
<dbReference type="GO" id="GO:0016358">
    <property type="term" value="P:dendrite development"/>
    <property type="evidence" value="ECO:0007669"/>
    <property type="project" value="TreeGrafter"/>
</dbReference>
<feature type="compositionally biased region" description="Basic and acidic residues" evidence="1">
    <location>
        <begin position="1889"/>
        <end position="1900"/>
    </location>
</feature>
<feature type="region of interest" description="Disordered" evidence="1">
    <location>
        <begin position="1263"/>
        <end position="2407"/>
    </location>
</feature>
<dbReference type="PANTHER" id="PTHR13843:SF12">
    <property type="entry name" value="ATPASE F1_V1_A1 COMPLEX ALPHA_BETA SUBUNIT NUCLEOTIDE-BINDING DOMAIN-CONTAINING PROTEIN"/>
    <property type="match status" value="1"/>
</dbReference>
<feature type="compositionally biased region" description="Basic and acidic residues" evidence="1">
    <location>
        <begin position="1109"/>
        <end position="1126"/>
    </location>
</feature>
<feature type="region of interest" description="Disordered" evidence="1">
    <location>
        <begin position="2796"/>
        <end position="2820"/>
    </location>
</feature>
<feature type="compositionally biased region" description="Basic and acidic residues" evidence="1">
    <location>
        <begin position="1309"/>
        <end position="1344"/>
    </location>
</feature>
<proteinExistence type="predicted"/>
<feature type="region of interest" description="Disordered" evidence="1">
    <location>
        <begin position="2853"/>
        <end position="2895"/>
    </location>
</feature>
<dbReference type="GO" id="GO:0045202">
    <property type="term" value="C:synapse"/>
    <property type="evidence" value="ECO:0007669"/>
    <property type="project" value="TreeGrafter"/>
</dbReference>
<feature type="compositionally biased region" description="Polar residues" evidence="1">
    <location>
        <begin position="899"/>
        <end position="909"/>
    </location>
</feature>
<organism evidence="4">
    <name type="scientific">Cacopsylla melanoneura</name>
    <dbReference type="NCBI Taxonomy" id="428564"/>
    <lineage>
        <taxon>Eukaryota</taxon>
        <taxon>Metazoa</taxon>
        <taxon>Ecdysozoa</taxon>
        <taxon>Arthropoda</taxon>
        <taxon>Hexapoda</taxon>
        <taxon>Insecta</taxon>
        <taxon>Pterygota</taxon>
        <taxon>Neoptera</taxon>
        <taxon>Paraneoptera</taxon>
        <taxon>Hemiptera</taxon>
        <taxon>Sternorrhyncha</taxon>
        <taxon>Psylloidea</taxon>
        <taxon>Psyllidae</taxon>
        <taxon>Psyllinae</taxon>
        <taxon>Cacopsylla</taxon>
    </lineage>
</organism>
<dbReference type="InterPro" id="IPR056617">
    <property type="entry name" value="MAP1B/S_N"/>
</dbReference>
<feature type="compositionally biased region" description="Basic and acidic residues" evidence="1">
    <location>
        <begin position="913"/>
        <end position="926"/>
    </location>
</feature>
<feature type="compositionally biased region" description="Basic and acidic residues" evidence="1">
    <location>
        <begin position="627"/>
        <end position="642"/>
    </location>
</feature>
<feature type="compositionally biased region" description="Polar residues" evidence="1">
    <location>
        <begin position="1612"/>
        <end position="1621"/>
    </location>
</feature>
<dbReference type="InterPro" id="IPR057480">
    <property type="entry name" value="MAP1A/B/S-like_MBL"/>
</dbReference>
<accession>A0A8D8SZ25</accession>
<feature type="compositionally biased region" description="Polar residues" evidence="1">
    <location>
        <begin position="2318"/>
        <end position="2334"/>
    </location>
</feature>
<feature type="compositionally biased region" description="Polar residues" evidence="1">
    <location>
        <begin position="704"/>
        <end position="716"/>
    </location>
</feature>
<feature type="compositionally biased region" description="Basic and acidic residues" evidence="1">
    <location>
        <begin position="1809"/>
        <end position="1820"/>
    </location>
</feature>
<feature type="compositionally biased region" description="Basic and acidic residues" evidence="1">
    <location>
        <begin position="1175"/>
        <end position="1209"/>
    </location>
</feature>
<feature type="compositionally biased region" description="Basic and acidic residues" evidence="1">
    <location>
        <begin position="1849"/>
        <end position="1861"/>
    </location>
</feature>
<feature type="compositionally biased region" description="Basic and acidic residues" evidence="1">
    <location>
        <begin position="2472"/>
        <end position="2484"/>
    </location>
</feature>
<feature type="region of interest" description="Disordered" evidence="1">
    <location>
        <begin position="2616"/>
        <end position="2671"/>
    </location>
</feature>
<dbReference type="PANTHER" id="PTHR13843">
    <property type="entry name" value="MICROTUBULE-ASSOCIATED PROTEIN"/>
    <property type="match status" value="1"/>
</dbReference>
<feature type="region of interest" description="Disordered" evidence="1">
    <location>
        <begin position="539"/>
        <end position="720"/>
    </location>
</feature>
<feature type="region of interest" description="Disordered" evidence="1">
    <location>
        <begin position="1144"/>
        <end position="1216"/>
    </location>
</feature>
<feature type="compositionally biased region" description="Basic and acidic residues" evidence="1">
    <location>
        <begin position="2129"/>
        <end position="2138"/>
    </location>
</feature>
<dbReference type="InterPro" id="IPR026074">
    <property type="entry name" value="MAP1"/>
</dbReference>
<feature type="compositionally biased region" description="Low complexity" evidence="1">
    <location>
        <begin position="2878"/>
        <end position="2888"/>
    </location>
</feature>
<feature type="compositionally biased region" description="Polar residues" evidence="1">
    <location>
        <begin position="2249"/>
        <end position="2260"/>
    </location>
</feature>
<dbReference type="GO" id="GO:0005875">
    <property type="term" value="C:microtubule associated complex"/>
    <property type="evidence" value="ECO:0007669"/>
    <property type="project" value="TreeGrafter"/>
</dbReference>
<feature type="compositionally biased region" description="Basic and acidic residues" evidence="1">
    <location>
        <begin position="1500"/>
        <end position="1537"/>
    </location>
</feature>
<feature type="compositionally biased region" description="Polar residues" evidence="1">
    <location>
        <begin position="2660"/>
        <end position="2671"/>
    </location>
</feature>
<feature type="domain" description="Microtubule-associated protein 1A/B/S-like MBL-like" evidence="3">
    <location>
        <begin position="225"/>
        <end position="486"/>
    </location>
</feature>
<feature type="compositionally biased region" description="Polar residues" evidence="1">
    <location>
        <begin position="1264"/>
        <end position="1280"/>
    </location>
</feature>
<feature type="compositionally biased region" description="Acidic residues" evidence="1">
    <location>
        <begin position="982"/>
        <end position="996"/>
    </location>
</feature>
<dbReference type="GO" id="GO:0000226">
    <property type="term" value="P:microtubule cytoskeleton organization"/>
    <property type="evidence" value="ECO:0007669"/>
    <property type="project" value="InterPro"/>
</dbReference>
<feature type="compositionally biased region" description="Low complexity" evidence="1">
    <location>
        <begin position="1556"/>
        <end position="1571"/>
    </location>
</feature>
<feature type="compositionally biased region" description="Basic and acidic residues" evidence="1">
    <location>
        <begin position="1450"/>
        <end position="1460"/>
    </location>
</feature>
<reference evidence="4" key="1">
    <citation type="submission" date="2021-05" db="EMBL/GenBank/DDBJ databases">
        <authorList>
            <person name="Alioto T."/>
            <person name="Alioto T."/>
            <person name="Gomez Garrido J."/>
        </authorList>
    </citation>
    <scope>NUCLEOTIDE SEQUENCE</scope>
</reference>
<feature type="compositionally biased region" description="Polar residues" evidence="1">
    <location>
        <begin position="2796"/>
        <end position="2810"/>
    </location>
</feature>
<feature type="compositionally biased region" description="Basic and acidic residues" evidence="1">
    <location>
        <begin position="1682"/>
        <end position="1733"/>
    </location>
</feature>
<feature type="compositionally biased region" description="Low complexity" evidence="1">
    <location>
        <begin position="2297"/>
        <end position="2317"/>
    </location>
</feature>
<feature type="region of interest" description="Disordered" evidence="1">
    <location>
        <begin position="2454"/>
        <end position="2484"/>
    </location>
</feature>
<feature type="compositionally biased region" description="Basic and acidic residues" evidence="1">
    <location>
        <begin position="1408"/>
        <end position="1437"/>
    </location>
</feature>
<feature type="compositionally biased region" description="Basic and acidic residues" evidence="1">
    <location>
        <begin position="2629"/>
        <end position="2642"/>
    </location>
</feature>
<dbReference type="GO" id="GO:0005874">
    <property type="term" value="C:microtubule"/>
    <property type="evidence" value="ECO:0007669"/>
    <property type="project" value="InterPro"/>
</dbReference>
<dbReference type="GO" id="GO:0030425">
    <property type="term" value="C:dendrite"/>
    <property type="evidence" value="ECO:0007669"/>
    <property type="project" value="TreeGrafter"/>
</dbReference>
<feature type="compositionally biased region" description="Basic and acidic residues" evidence="1">
    <location>
        <begin position="782"/>
        <end position="810"/>
    </location>
</feature>
<feature type="compositionally biased region" description="Basic and acidic residues" evidence="1">
    <location>
        <begin position="679"/>
        <end position="702"/>
    </location>
</feature>
<feature type="compositionally biased region" description="Polar residues" evidence="1">
    <location>
        <begin position="1162"/>
        <end position="1174"/>
    </location>
</feature>
<feature type="compositionally biased region" description="Low complexity" evidence="1">
    <location>
        <begin position="2733"/>
        <end position="2743"/>
    </location>
</feature>